<dbReference type="eggNOG" id="KOG4754">
    <property type="taxonomic scope" value="Eukaryota"/>
</dbReference>
<dbReference type="CDD" id="cd07067">
    <property type="entry name" value="HP_PGM_like"/>
    <property type="match status" value="1"/>
</dbReference>
<feature type="region of interest" description="Disordered" evidence="1">
    <location>
        <begin position="379"/>
        <end position="399"/>
    </location>
</feature>
<organism evidence="3 4">
    <name type="scientific">Byssochlamys spectabilis (strain No. 5 / NBRC 109023)</name>
    <name type="common">Paecilomyces variotii</name>
    <dbReference type="NCBI Taxonomy" id="1356009"/>
    <lineage>
        <taxon>Eukaryota</taxon>
        <taxon>Fungi</taxon>
        <taxon>Dikarya</taxon>
        <taxon>Ascomycota</taxon>
        <taxon>Pezizomycotina</taxon>
        <taxon>Eurotiomycetes</taxon>
        <taxon>Eurotiomycetidae</taxon>
        <taxon>Eurotiales</taxon>
        <taxon>Thermoascaceae</taxon>
        <taxon>Paecilomyces</taxon>
    </lineage>
</organism>
<feature type="region of interest" description="Disordered" evidence="1">
    <location>
        <begin position="245"/>
        <end position="264"/>
    </location>
</feature>
<dbReference type="EMBL" id="BAUL01000177">
    <property type="protein sequence ID" value="GAD96886.1"/>
    <property type="molecule type" value="Genomic_DNA"/>
</dbReference>
<dbReference type="InterPro" id="IPR013078">
    <property type="entry name" value="His_Pase_superF_clade-1"/>
</dbReference>
<dbReference type="InParanoid" id="V5G4H2"/>
<proteinExistence type="predicted"/>
<dbReference type="GO" id="GO:0005737">
    <property type="term" value="C:cytoplasm"/>
    <property type="evidence" value="ECO:0007669"/>
    <property type="project" value="TreeGrafter"/>
</dbReference>
<evidence type="ECO:0000256" key="2">
    <source>
        <dbReference type="SAM" id="Phobius"/>
    </source>
</evidence>
<evidence type="ECO:0000313" key="3">
    <source>
        <dbReference type="EMBL" id="GAD96886.1"/>
    </source>
</evidence>
<feature type="region of interest" description="Disordered" evidence="1">
    <location>
        <begin position="414"/>
        <end position="519"/>
    </location>
</feature>
<feature type="region of interest" description="Disordered" evidence="1">
    <location>
        <begin position="951"/>
        <end position="984"/>
    </location>
</feature>
<dbReference type="Pfam" id="PF00300">
    <property type="entry name" value="His_Phos_1"/>
    <property type="match status" value="1"/>
</dbReference>
<name>V5G4H2_BYSSN</name>
<dbReference type="SUPFAM" id="SSF53254">
    <property type="entry name" value="Phosphoglycerate mutase-like"/>
    <property type="match status" value="1"/>
</dbReference>
<dbReference type="SMART" id="SM00855">
    <property type="entry name" value="PGAM"/>
    <property type="match status" value="1"/>
</dbReference>
<feature type="compositionally biased region" description="Low complexity" evidence="1">
    <location>
        <begin position="475"/>
        <end position="489"/>
    </location>
</feature>
<dbReference type="HOGENOM" id="CLU_302848_0_0_1"/>
<sequence length="984" mass="108182">MSASPRQWLNPMATKGSAASHYLDMDTDFQFLGCDMDSEMVPSLYDFDSTFGPLEGFESHPESGSDSVNGGLSSFTTLGDSFESNSTSPQSGSDFTTPCDNAYLSPYEAPLDADEQSFLQLTSTIRQLVHAKADASANHASSKVKRRDAAISLHLQLLKDSPVDESCFVSDSSISGYSFDPCSEFLSCADSPLSGVNSFSMESSARGTNSPSTPSSSVCVSKQENQRTASRRTNGAVELVLDLNMNETASGPKKQKPRTQAQKESYINARRNGACEKHRKQHKRCHCFDSVSTPVSAVRKSRAQDRSSPLAVIQDRNNKTLQLVQATYEALEQGTPTVAESVDAHLSLAETYTCLFPGCTFTSHTIPSLERHYSRHTVESSPTVLSTSDTQPVQSRVLHTPQYVERPVWETSVTDASAVSAPESVSVHTQGGLPPRHLETHVIPRSSTTPGVPSSSQQPDNSSSYTGLVSDSNKSGSQGESGQYSGGLELWRDRHTQPQRSVPLESPSEQNAAQGSGKTCGDSALTWLAQAYAGIVYRAFIAFSFSWFSKAVFAWLQNFRTMSMVMLSSRQPHIHGHLIMIPLTIRRARAHARWTDDGPRSSFEDDGSDEEVDGHVAYEDSRRSCRSIFRITIVIPTLIFATVLVAGLMSMAESMSSSSYLKYSTVPGFFLQDEPDTDPNAFDYVASNFGLINRTYDTDEEFDPHGDKPQWERFENKIRSLARDGGKGVHYKVLFLGRHGEGYHNVAESFYGTEAWDCYWSLQDGNETSTWVDAHLTQKGIGQAETAHHAWEKQIENKVPAPESYYVSPLNRCLATASITFSGLELPNIDPFQPTIKELLRETMGLHTCDRRSSKSAITEEYPHYKFEPGFSEEDVLWDAKSRESDSARSARLRKLLDDIFTTDDNVFISLTAHSGAITSILEVVGHRKFQLATGAMIPVVVKAERISGERPEEKIEPPITAPKCEIDPTGASTARGVAVSTKA</sequence>
<feature type="region of interest" description="Disordered" evidence="1">
    <location>
        <begin position="200"/>
        <end position="236"/>
    </location>
</feature>
<feature type="compositionally biased region" description="Low complexity" evidence="1">
    <location>
        <begin position="453"/>
        <end position="464"/>
    </location>
</feature>
<feature type="compositionally biased region" description="Polar residues" evidence="1">
    <location>
        <begin position="379"/>
        <end position="394"/>
    </location>
</feature>
<feature type="transmembrane region" description="Helical" evidence="2">
    <location>
        <begin position="535"/>
        <end position="556"/>
    </location>
</feature>
<accession>V5G4H2</accession>
<dbReference type="GO" id="GO:0016791">
    <property type="term" value="F:phosphatase activity"/>
    <property type="evidence" value="ECO:0007669"/>
    <property type="project" value="TreeGrafter"/>
</dbReference>
<keyword evidence="2" id="KW-0472">Membrane</keyword>
<gene>
    <name evidence="3" type="ORF">PVAR5_5551</name>
</gene>
<dbReference type="Gene3D" id="3.40.50.1240">
    <property type="entry name" value="Phosphoglycerate mutase-like"/>
    <property type="match status" value="1"/>
</dbReference>
<feature type="transmembrane region" description="Helical" evidence="2">
    <location>
        <begin position="628"/>
        <end position="652"/>
    </location>
</feature>
<keyword evidence="2" id="KW-0812">Transmembrane</keyword>
<evidence type="ECO:0000313" key="4">
    <source>
        <dbReference type="Proteomes" id="UP000018001"/>
    </source>
</evidence>
<feature type="compositionally biased region" description="Polar residues" evidence="1">
    <location>
        <begin position="222"/>
        <end position="233"/>
    </location>
</feature>
<dbReference type="PANTHER" id="PTHR48100">
    <property type="entry name" value="BROAD-SPECIFICITY PHOSPHATASE YOR283W-RELATED"/>
    <property type="match status" value="1"/>
</dbReference>
<feature type="compositionally biased region" description="Polar residues" evidence="1">
    <location>
        <begin position="507"/>
        <end position="517"/>
    </location>
</feature>
<protein>
    <recommendedName>
        <fullName evidence="5">Phosphoglycerate mutase family protein</fullName>
    </recommendedName>
</protein>
<reference evidence="4" key="1">
    <citation type="journal article" date="2014" name="Genome Announc.">
        <title>Draft genome sequence of the formaldehyde-resistant fungus Byssochlamys spectabilis No. 5 (anamorph Paecilomyces variotii No. 5) (NBRC109023).</title>
        <authorList>
            <person name="Oka T."/>
            <person name="Ekino K."/>
            <person name="Fukuda K."/>
            <person name="Nomura Y."/>
        </authorList>
    </citation>
    <scope>NUCLEOTIDE SEQUENCE [LARGE SCALE GENOMIC DNA]</scope>
    <source>
        <strain evidence="4">No. 5 / NBRC 109023</strain>
    </source>
</reference>
<dbReference type="AlphaFoldDB" id="V5G4H2"/>
<dbReference type="Proteomes" id="UP000018001">
    <property type="component" value="Unassembled WGS sequence"/>
</dbReference>
<evidence type="ECO:0008006" key="5">
    <source>
        <dbReference type="Google" id="ProtNLM"/>
    </source>
</evidence>
<comment type="caution">
    <text evidence="3">The sequence shown here is derived from an EMBL/GenBank/DDBJ whole genome shotgun (WGS) entry which is preliminary data.</text>
</comment>
<dbReference type="PANTHER" id="PTHR48100:SF1">
    <property type="entry name" value="HISTIDINE PHOSPHATASE FAMILY PROTEIN-RELATED"/>
    <property type="match status" value="1"/>
</dbReference>
<keyword evidence="4" id="KW-1185">Reference proteome</keyword>
<feature type="compositionally biased region" description="Polar residues" evidence="1">
    <location>
        <begin position="465"/>
        <end position="474"/>
    </location>
</feature>
<dbReference type="InterPro" id="IPR050275">
    <property type="entry name" value="PGM_Phosphatase"/>
</dbReference>
<dbReference type="OrthoDB" id="496981at2759"/>
<keyword evidence="2" id="KW-1133">Transmembrane helix</keyword>
<feature type="compositionally biased region" description="Polar residues" evidence="1">
    <location>
        <begin position="200"/>
        <end position="209"/>
    </location>
</feature>
<feature type="compositionally biased region" description="Low complexity" evidence="1">
    <location>
        <begin position="416"/>
        <end position="427"/>
    </location>
</feature>
<evidence type="ECO:0000256" key="1">
    <source>
        <dbReference type="SAM" id="MobiDB-lite"/>
    </source>
</evidence>
<feature type="compositionally biased region" description="Low complexity" evidence="1">
    <location>
        <begin position="210"/>
        <end position="221"/>
    </location>
</feature>
<dbReference type="InterPro" id="IPR029033">
    <property type="entry name" value="His_PPase_superfam"/>
</dbReference>